<evidence type="ECO:0000256" key="1">
    <source>
        <dbReference type="ARBA" id="ARBA00004370"/>
    </source>
</evidence>
<organism evidence="11 12">
    <name type="scientific">Cajanus cajan</name>
    <name type="common">Pigeon pea</name>
    <name type="synonym">Cajanus indicus</name>
    <dbReference type="NCBI Taxonomy" id="3821"/>
    <lineage>
        <taxon>Eukaryota</taxon>
        <taxon>Viridiplantae</taxon>
        <taxon>Streptophyta</taxon>
        <taxon>Embryophyta</taxon>
        <taxon>Tracheophyta</taxon>
        <taxon>Spermatophyta</taxon>
        <taxon>Magnoliopsida</taxon>
        <taxon>eudicotyledons</taxon>
        <taxon>Gunneridae</taxon>
        <taxon>Pentapetalae</taxon>
        <taxon>rosids</taxon>
        <taxon>fabids</taxon>
        <taxon>Fabales</taxon>
        <taxon>Fabaceae</taxon>
        <taxon>Papilionoideae</taxon>
        <taxon>50 kb inversion clade</taxon>
        <taxon>NPAAA clade</taxon>
        <taxon>indigoferoid/millettioid clade</taxon>
        <taxon>Phaseoleae</taxon>
        <taxon>Cajanus</taxon>
    </lineage>
</organism>
<dbReference type="GO" id="GO:0005524">
    <property type="term" value="F:ATP binding"/>
    <property type="evidence" value="ECO:0007669"/>
    <property type="project" value="InterPro"/>
</dbReference>
<dbReference type="Gramene" id="C.cajan_04006.t">
    <property type="protein sequence ID" value="C.cajan_04006.t"/>
    <property type="gene ID" value="C.cajan_04006"/>
</dbReference>
<evidence type="ECO:0000313" key="12">
    <source>
        <dbReference type="Proteomes" id="UP000075243"/>
    </source>
</evidence>
<dbReference type="OMA" id="YMAVMAN"/>
<keyword evidence="7 9" id="KW-0472">Membrane</keyword>
<keyword evidence="2" id="KW-0433">Leucine-rich repeat</keyword>
<dbReference type="FunFam" id="3.80.10.10:FF:000041">
    <property type="entry name" value="LRR receptor-like serine/threonine-protein kinase ERECTA"/>
    <property type="match status" value="1"/>
</dbReference>
<evidence type="ECO:0000256" key="7">
    <source>
        <dbReference type="ARBA" id="ARBA00023136"/>
    </source>
</evidence>
<comment type="subcellular location">
    <subcellularLocation>
        <location evidence="1">Membrane</location>
    </subcellularLocation>
</comment>
<reference evidence="11 12" key="1">
    <citation type="journal article" date="2012" name="Nat. Biotechnol.">
        <title>Draft genome sequence of pigeonpea (Cajanus cajan), an orphan legume crop of resource-poor farmers.</title>
        <authorList>
            <person name="Varshney R.K."/>
            <person name="Chen W."/>
            <person name="Li Y."/>
            <person name="Bharti A.K."/>
            <person name="Saxena R.K."/>
            <person name="Schlueter J.A."/>
            <person name="Donoghue M.T."/>
            <person name="Azam S."/>
            <person name="Fan G."/>
            <person name="Whaley A.M."/>
            <person name="Farmer A.D."/>
            <person name="Sheridan J."/>
            <person name="Iwata A."/>
            <person name="Tuteja R."/>
            <person name="Penmetsa R.V."/>
            <person name="Wu W."/>
            <person name="Upadhyaya H.D."/>
            <person name="Yang S.P."/>
            <person name="Shah T."/>
            <person name="Saxena K.B."/>
            <person name="Michael T."/>
            <person name="McCombie W.R."/>
            <person name="Yang B."/>
            <person name="Zhang G."/>
            <person name="Yang H."/>
            <person name="Wang J."/>
            <person name="Spillane C."/>
            <person name="Cook D.R."/>
            <person name="May G.D."/>
            <person name="Xu X."/>
            <person name="Jackson S.A."/>
        </authorList>
    </citation>
    <scope>NUCLEOTIDE SEQUENCE [LARGE SCALE GENOMIC DNA]</scope>
    <source>
        <strain evidence="12">cv. Asha</strain>
    </source>
</reference>
<keyword evidence="6 9" id="KW-1133">Transmembrane helix</keyword>
<gene>
    <name evidence="11" type="ORF">KK1_004101</name>
</gene>
<dbReference type="EC" id="2.7.11.-" evidence="11"/>
<dbReference type="InterPro" id="IPR001611">
    <property type="entry name" value="Leu-rich_rpt"/>
</dbReference>
<dbReference type="Pfam" id="PF13855">
    <property type="entry name" value="LRR_8"/>
    <property type="match status" value="1"/>
</dbReference>
<dbReference type="InterPro" id="IPR000719">
    <property type="entry name" value="Prot_kinase_dom"/>
</dbReference>
<keyword evidence="8" id="KW-0325">Glycoprotein</keyword>
<dbReference type="CDD" id="cd14066">
    <property type="entry name" value="STKc_IRAK"/>
    <property type="match status" value="1"/>
</dbReference>
<protein>
    <submittedName>
        <fullName evidence="11">LRR receptor-like serine/threonine-protein kinase RLK</fullName>
        <ecNumber evidence="11">2.7.11.-</ecNumber>
    </submittedName>
</protein>
<evidence type="ECO:0000256" key="5">
    <source>
        <dbReference type="ARBA" id="ARBA00022737"/>
    </source>
</evidence>
<evidence type="ECO:0000256" key="2">
    <source>
        <dbReference type="ARBA" id="ARBA00022614"/>
    </source>
</evidence>
<evidence type="ECO:0000256" key="9">
    <source>
        <dbReference type="SAM" id="Phobius"/>
    </source>
</evidence>
<evidence type="ECO:0000256" key="3">
    <source>
        <dbReference type="ARBA" id="ARBA00022692"/>
    </source>
</evidence>
<dbReference type="PROSITE" id="PS50011">
    <property type="entry name" value="PROTEIN_KINASE_DOM"/>
    <property type="match status" value="1"/>
</dbReference>
<dbReference type="Pfam" id="PF00069">
    <property type="entry name" value="Pkinase"/>
    <property type="match status" value="1"/>
</dbReference>
<dbReference type="Gene3D" id="1.10.510.10">
    <property type="entry name" value="Transferase(Phosphotransferase) domain 1"/>
    <property type="match status" value="1"/>
</dbReference>
<keyword evidence="3 9" id="KW-0812">Transmembrane</keyword>
<dbReference type="STRING" id="3821.A0A151SSU4"/>
<evidence type="ECO:0000256" key="6">
    <source>
        <dbReference type="ARBA" id="ARBA00022989"/>
    </source>
</evidence>
<dbReference type="EMBL" id="CM003613">
    <property type="protein sequence ID" value="KYP57822.1"/>
    <property type="molecule type" value="Genomic_DNA"/>
</dbReference>
<dbReference type="AlphaFoldDB" id="A0A151SSU4"/>
<dbReference type="Proteomes" id="UP000075243">
    <property type="component" value="Chromosome 11"/>
</dbReference>
<dbReference type="PANTHER" id="PTHR48007:SF29">
    <property type="entry name" value="POLLEN RECEPTOR-LIKE KINASE 3"/>
    <property type="match status" value="1"/>
</dbReference>
<dbReference type="SUPFAM" id="SSF52058">
    <property type="entry name" value="L domain-like"/>
    <property type="match status" value="1"/>
</dbReference>
<sequence>MGLSGPINVDPLLNIPSLRSVSFISNNFSGPIPPFNKLGALKALYIARNQFSGPIPPDFFSSLASLKKVWISDNKFSGTIPNSLTTLRFLTELHLENNQFSGPIPEFKQDIKSIDMSNNILQGQIPATMQHFDVKSFSNNKALCGKPLPKECEAPSNNSQGSGWGMKVVILVVLAVLVAVIFLLVKSKRRRDDDFSVMSREQPEEVVQVHVPSSNHSRGGSEGGKVLGNGGLGSAYKAAMANGLSVVVKRMREMNKVSRDIFDAEMRRFGRLRNPNILTPLAYHYRREEKLFVTEYMPKGSLLYVLHGDRGSSHAELNWPIRLNIVKGIARGLGFIYTEFSSEELPHGNLKSSNVLLGENYEAFLGDFAFHPLINPNYAVQTMFAYKTPDYVTYQRVSQKTDVYCLGIIILEIITGKFPSQYHSNGKGGTDVVQWVFSAISERREAECIDPELKTNHSNSINQMLQLLQVGAACTESNPDQRLNMKEAIRRIEEVQV</sequence>
<keyword evidence="11" id="KW-0808">Transferase</keyword>
<dbReference type="Gene3D" id="3.80.10.10">
    <property type="entry name" value="Ribonuclease Inhibitor"/>
    <property type="match status" value="2"/>
</dbReference>
<evidence type="ECO:0000313" key="11">
    <source>
        <dbReference type="EMBL" id="KYP57822.1"/>
    </source>
</evidence>
<name>A0A151SSU4_CAJCA</name>
<evidence type="ECO:0000256" key="8">
    <source>
        <dbReference type="ARBA" id="ARBA00023180"/>
    </source>
</evidence>
<feature type="transmembrane region" description="Helical" evidence="9">
    <location>
        <begin position="164"/>
        <end position="185"/>
    </location>
</feature>
<accession>A0A151SSU4</accession>
<dbReference type="SUPFAM" id="SSF56112">
    <property type="entry name" value="Protein kinase-like (PK-like)"/>
    <property type="match status" value="1"/>
</dbReference>
<evidence type="ECO:0000259" key="10">
    <source>
        <dbReference type="PROSITE" id="PS50011"/>
    </source>
</evidence>
<keyword evidence="4" id="KW-0732">Signal</keyword>
<evidence type="ECO:0000256" key="4">
    <source>
        <dbReference type="ARBA" id="ARBA00022729"/>
    </source>
</evidence>
<keyword evidence="12" id="KW-1185">Reference proteome</keyword>
<dbReference type="InterPro" id="IPR011009">
    <property type="entry name" value="Kinase-like_dom_sf"/>
</dbReference>
<dbReference type="InterPro" id="IPR032675">
    <property type="entry name" value="LRR_dom_sf"/>
</dbReference>
<dbReference type="Gene3D" id="3.30.200.20">
    <property type="entry name" value="Phosphorylase Kinase, domain 1"/>
    <property type="match status" value="1"/>
</dbReference>
<dbReference type="GO" id="GO:0004672">
    <property type="term" value="F:protein kinase activity"/>
    <property type="evidence" value="ECO:0007669"/>
    <property type="project" value="InterPro"/>
</dbReference>
<keyword evidence="5" id="KW-0677">Repeat</keyword>
<proteinExistence type="predicted"/>
<dbReference type="InterPro" id="IPR046959">
    <property type="entry name" value="PRK1-6/SRF4-like"/>
</dbReference>
<feature type="domain" description="Protein kinase" evidence="10">
    <location>
        <begin position="221"/>
        <end position="497"/>
    </location>
</feature>
<dbReference type="PANTHER" id="PTHR48007">
    <property type="entry name" value="LEUCINE-RICH REPEAT RECEPTOR-LIKE PROTEIN KINASE PXC1"/>
    <property type="match status" value="1"/>
</dbReference>
<dbReference type="GO" id="GO:0016020">
    <property type="term" value="C:membrane"/>
    <property type="evidence" value="ECO:0007669"/>
    <property type="project" value="UniProtKB-SubCell"/>
</dbReference>